<sequence>IEYRTPLFHFILSPLNNSSYHINSHNCDCNKIILHAAYSKRGDMNHIRYDTGTAQLGNLKPHSTNHLQHPLLATLTVPHQSTGTVPKVAQKDKTTIQKSQQQKNGMTSKEEKQQENSGK</sequence>
<feature type="non-terminal residue" evidence="2">
    <location>
        <position position="119"/>
    </location>
</feature>
<organism evidence="2 3">
    <name type="scientific">Toxocara canis</name>
    <name type="common">Canine roundworm</name>
    <dbReference type="NCBI Taxonomy" id="6265"/>
    <lineage>
        <taxon>Eukaryota</taxon>
        <taxon>Metazoa</taxon>
        <taxon>Ecdysozoa</taxon>
        <taxon>Nematoda</taxon>
        <taxon>Chromadorea</taxon>
        <taxon>Rhabditida</taxon>
        <taxon>Spirurina</taxon>
        <taxon>Ascaridomorpha</taxon>
        <taxon>Ascaridoidea</taxon>
        <taxon>Toxocaridae</taxon>
        <taxon>Toxocara</taxon>
    </lineage>
</organism>
<accession>A0A0B2VM93</accession>
<keyword evidence="3" id="KW-1185">Reference proteome</keyword>
<name>A0A0B2VM93_TOXCA</name>
<dbReference type="EMBL" id="JPKZ01001336">
    <property type="protein sequence ID" value="KHN82562.1"/>
    <property type="molecule type" value="Genomic_DNA"/>
</dbReference>
<comment type="caution">
    <text evidence="2">The sequence shown here is derived from an EMBL/GenBank/DDBJ whole genome shotgun (WGS) entry which is preliminary data.</text>
</comment>
<feature type="region of interest" description="Disordered" evidence="1">
    <location>
        <begin position="77"/>
        <end position="119"/>
    </location>
</feature>
<reference evidence="2 3" key="1">
    <citation type="submission" date="2014-11" db="EMBL/GenBank/DDBJ databases">
        <title>Genetic blueprint of the zoonotic pathogen Toxocara canis.</title>
        <authorList>
            <person name="Zhu X.-Q."/>
            <person name="Korhonen P.K."/>
            <person name="Cai H."/>
            <person name="Young N.D."/>
            <person name="Nejsum P."/>
            <person name="von Samson-Himmelstjerna G."/>
            <person name="Boag P.R."/>
            <person name="Tan P."/>
            <person name="Li Q."/>
            <person name="Min J."/>
            <person name="Yang Y."/>
            <person name="Wang X."/>
            <person name="Fang X."/>
            <person name="Hall R.S."/>
            <person name="Hofmann A."/>
            <person name="Sternberg P.W."/>
            <person name="Jex A.R."/>
            <person name="Gasser R.B."/>
        </authorList>
    </citation>
    <scope>NUCLEOTIDE SEQUENCE [LARGE SCALE GENOMIC DNA]</scope>
    <source>
        <strain evidence="2">PN_DK_2014</strain>
    </source>
</reference>
<evidence type="ECO:0000256" key="1">
    <source>
        <dbReference type="SAM" id="MobiDB-lite"/>
    </source>
</evidence>
<dbReference type="Proteomes" id="UP000031036">
    <property type="component" value="Unassembled WGS sequence"/>
</dbReference>
<feature type="compositionally biased region" description="Basic and acidic residues" evidence="1">
    <location>
        <begin position="108"/>
        <end position="119"/>
    </location>
</feature>
<dbReference type="AlphaFoldDB" id="A0A0B2VM93"/>
<feature type="non-terminal residue" evidence="2">
    <location>
        <position position="1"/>
    </location>
</feature>
<evidence type="ECO:0000313" key="3">
    <source>
        <dbReference type="Proteomes" id="UP000031036"/>
    </source>
</evidence>
<proteinExistence type="predicted"/>
<protein>
    <submittedName>
        <fullName evidence="2">Uncharacterized protein</fullName>
    </submittedName>
</protein>
<feature type="compositionally biased region" description="Polar residues" evidence="1">
    <location>
        <begin position="96"/>
        <end position="107"/>
    </location>
</feature>
<gene>
    <name evidence="2" type="ORF">Tcan_00534</name>
</gene>
<evidence type="ECO:0000313" key="2">
    <source>
        <dbReference type="EMBL" id="KHN82562.1"/>
    </source>
</evidence>